<evidence type="ECO:0000313" key="1">
    <source>
        <dbReference type="EMBL" id="KAK7258732.1"/>
    </source>
</evidence>
<keyword evidence="2" id="KW-1185">Reference proteome</keyword>
<organism evidence="1 2">
    <name type="scientific">Crotalaria pallida</name>
    <name type="common">Smooth rattlebox</name>
    <name type="synonym">Crotalaria striata</name>
    <dbReference type="NCBI Taxonomy" id="3830"/>
    <lineage>
        <taxon>Eukaryota</taxon>
        <taxon>Viridiplantae</taxon>
        <taxon>Streptophyta</taxon>
        <taxon>Embryophyta</taxon>
        <taxon>Tracheophyta</taxon>
        <taxon>Spermatophyta</taxon>
        <taxon>Magnoliopsida</taxon>
        <taxon>eudicotyledons</taxon>
        <taxon>Gunneridae</taxon>
        <taxon>Pentapetalae</taxon>
        <taxon>rosids</taxon>
        <taxon>fabids</taxon>
        <taxon>Fabales</taxon>
        <taxon>Fabaceae</taxon>
        <taxon>Papilionoideae</taxon>
        <taxon>50 kb inversion clade</taxon>
        <taxon>genistoids sensu lato</taxon>
        <taxon>core genistoids</taxon>
        <taxon>Crotalarieae</taxon>
        <taxon>Crotalaria</taxon>
    </lineage>
</organism>
<proteinExistence type="predicted"/>
<reference evidence="1 2" key="1">
    <citation type="submission" date="2024-01" db="EMBL/GenBank/DDBJ databases">
        <title>The genomes of 5 underutilized Papilionoideae crops provide insights into root nodulation and disease resistanc.</title>
        <authorList>
            <person name="Yuan L."/>
        </authorList>
    </citation>
    <scope>NUCLEOTIDE SEQUENCE [LARGE SCALE GENOMIC DNA]</scope>
    <source>
        <strain evidence="1">ZHUSHIDOU_FW_LH</strain>
        <tissue evidence="1">Leaf</tissue>
    </source>
</reference>
<name>A0AAN9EK50_CROPI</name>
<gene>
    <name evidence="1" type="ORF">RIF29_24315</name>
</gene>
<sequence length="109" mass="11896">MELLVPIDANDNMVLALTMMVATSLFELEIGPCSSRGLLSQIGACEGDNGEHGDDSPESPAFTVQVVDERQCFHKGISLYHKLFGVILPLVQGRWKVEGCMVWDLGFGI</sequence>
<accession>A0AAN9EK50</accession>
<dbReference type="AlphaFoldDB" id="A0AAN9EK50"/>
<evidence type="ECO:0000313" key="2">
    <source>
        <dbReference type="Proteomes" id="UP001372338"/>
    </source>
</evidence>
<dbReference type="EMBL" id="JAYWIO010000005">
    <property type="protein sequence ID" value="KAK7258732.1"/>
    <property type="molecule type" value="Genomic_DNA"/>
</dbReference>
<dbReference type="Proteomes" id="UP001372338">
    <property type="component" value="Unassembled WGS sequence"/>
</dbReference>
<comment type="caution">
    <text evidence="1">The sequence shown here is derived from an EMBL/GenBank/DDBJ whole genome shotgun (WGS) entry which is preliminary data.</text>
</comment>
<protein>
    <submittedName>
        <fullName evidence="1">Uncharacterized protein</fullName>
    </submittedName>
</protein>